<evidence type="ECO:0000256" key="6">
    <source>
        <dbReference type="ARBA" id="ARBA00023136"/>
    </source>
</evidence>
<dbReference type="Gene3D" id="1.10.3730.20">
    <property type="match status" value="1"/>
</dbReference>
<keyword evidence="2" id="KW-0813">Transport</keyword>
<dbReference type="PANTHER" id="PTHR30561:SF1">
    <property type="entry name" value="MULTIDRUG TRANSPORTER EMRE"/>
    <property type="match status" value="1"/>
</dbReference>
<feature type="transmembrane region" description="Helical" evidence="8">
    <location>
        <begin position="85"/>
        <end position="103"/>
    </location>
</feature>
<feature type="transmembrane region" description="Helical" evidence="8">
    <location>
        <begin position="31"/>
        <end position="50"/>
    </location>
</feature>
<sequence>MMWFVLAGAIACEVAATLALNASKGFEDRRYVAPVTAGYTAAYLLLWAALAMGMPVGIAYGIWAGVGVAVVVVLAKVLFGDDLPPRMIFGIGLIVAGVVIIHLE</sequence>
<gene>
    <name evidence="9" type="ORF">GCM10025863_19130</name>
</gene>
<keyword evidence="4 7" id="KW-0812">Transmembrane</keyword>
<dbReference type="InterPro" id="IPR037185">
    <property type="entry name" value="EmrE-like"/>
</dbReference>
<evidence type="ECO:0000256" key="8">
    <source>
        <dbReference type="SAM" id="Phobius"/>
    </source>
</evidence>
<dbReference type="InterPro" id="IPR000390">
    <property type="entry name" value="Small_drug/metabolite_transptr"/>
</dbReference>
<keyword evidence="3" id="KW-1003">Cell membrane</keyword>
<feature type="transmembrane region" description="Helical" evidence="8">
    <location>
        <begin position="57"/>
        <end position="79"/>
    </location>
</feature>
<organism evidence="9 10">
    <name type="scientific">Microbacterium suwonense</name>
    <dbReference type="NCBI Taxonomy" id="683047"/>
    <lineage>
        <taxon>Bacteria</taxon>
        <taxon>Bacillati</taxon>
        <taxon>Actinomycetota</taxon>
        <taxon>Actinomycetes</taxon>
        <taxon>Micrococcales</taxon>
        <taxon>Microbacteriaceae</taxon>
        <taxon>Microbacterium</taxon>
    </lineage>
</organism>
<keyword evidence="10" id="KW-1185">Reference proteome</keyword>
<dbReference type="EMBL" id="AP027728">
    <property type="protein sequence ID" value="BDZ39299.1"/>
    <property type="molecule type" value="Genomic_DNA"/>
</dbReference>
<comment type="subcellular location">
    <subcellularLocation>
        <location evidence="1 7">Cell membrane</location>
        <topology evidence="1 7">Multi-pass membrane protein</topology>
    </subcellularLocation>
</comment>
<keyword evidence="5 8" id="KW-1133">Transmembrane helix</keyword>
<protein>
    <submittedName>
        <fullName evidence="9">Cation transporter</fullName>
    </submittedName>
</protein>
<evidence type="ECO:0000313" key="9">
    <source>
        <dbReference type="EMBL" id="BDZ39299.1"/>
    </source>
</evidence>
<evidence type="ECO:0000256" key="4">
    <source>
        <dbReference type="ARBA" id="ARBA00022692"/>
    </source>
</evidence>
<dbReference type="Pfam" id="PF00893">
    <property type="entry name" value="Multi_Drug_Res"/>
    <property type="match status" value="1"/>
</dbReference>
<evidence type="ECO:0000256" key="7">
    <source>
        <dbReference type="RuleBase" id="RU003942"/>
    </source>
</evidence>
<evidence type="ECO:0000256" key="5">
    <source>
        <dbReference type="ARBA" id="ARBA00022989"/>
    </source>
</evidence>
<dbReference type="PANTHER" id="PTHR30561">
    <property type="entry name" value="SMR FAMILY PROTON-DEPENDENT DRUG EFFLUX TRANSPORTER SUGE"/>
    <property type="match status" value="1"/>
</dbReference>
<name>A0ABN6X3M0_9MICO</name>
<comment type="similarity">
    <text evidence="7">Belongs to the drug/metabolite transporter (DMT) superfamily. Small multidrug resistance (SMR) (TC 2.A.7.1) family.</text>
</comment>
<evidence type="ECO:0000256" key="1">
    <source>
        <dbReference type="ARBA" id="ARBA00004651"/>
    </source>
</evidence>
<keyword evidence="6 8" id="KW-0472">Membrane</keyword>
<evidence type="ECO:0000256" key="3">
    <source>
        <dbReference type="ARBA" id="ARBA00022475"/>
    </source>
</evidence>
<evidence type="ECO:0000313" key="10">
    <source>
        <dbReference type="Proteomes" id="UP001321543"/>
    </source>
</evidence>
<accession>A0ABN6X3M0</accession>
<dbReference type="InterPro" id="IPR045324">
    <property type="entry name" value="Small_multidrug_res"/>
</dbReference>
<dbReference type="SUPFAM" id="SSF103481">
    <property type="entry name" value="Multidrug resistance efflux transporter EmrE"/>
    <property type="match status" value="1"/>
</dbReference>
<proteinExistence type="inferred from homology"/>
<dbReference type="Proteomes" id="UP001321543">
    <property type="component" value="Chromosome"/>
</dbReference>
<dbReference type="RefSeq" id="WP_286299327.1">
    <property type="nucleotide sequence ID" value="NZ_AP027728.1"/>
</dbReference>
<evidence type="ECO:0000256" key="2">
    <source>
        <dbReference type="ARBA" id="ARBA00022448"/>
    </source>
</evidence>
<reference evidence="10" key="1">
    <citation type="journal article" date="2019" name="Int. J. Syst. Evol. Microbiol.">
        <title>The Global Catalogue of Microorganisms (GCM) 10K type strain sequencing project: providing services to taxonomists for standard genome sequencing and annotation.</title>
        <authorList>
            <consortium name="The Broad Institute Genomics Platform"/>
            <consortium name="The Broad Institute Genome Sequencing Center for Infectious Disease"/>
            <person name="Wu L."/>
            <person name="Ma J."/>
        </authorList>
    </citation>
    <scope>NUCLEOTIDE SEQUENCE [LARGE SCALE GENOMIC DNA]</scope>
    <source>
        <strain evidence="10">NBRC 106310</strain>
    </source>
</reference>